<evidence type="ECO:0000313" key="1">
    <source>
        <dbReference type="EMBL" id="ETJ37553.1"/>
    </source>
</evidence>
<accession>W1Y4S1</accession>
<dbReference type="EMBL" id="AZMM01008227">
    <property type="protein sequence ID" value="ETJ37553.1"/>
    <property type="molecule type" value="Genomic_DNA"/>
</dbReference>
<proteinExistence type="predicted"/>
<comment type="caution">
    <text evidence="1">The sequence shown here is derived from an EMBL/GenBank/DDBJ whole genome shotgun (WGS) entry which is preliminary data.</text>
</comment>
<sequence length="79" mass="9054">SNCIIVKSDFSIKENQIKFENNKDKEKLTSLIKYIKKDGLENKISSISFNSENKVNMTTKEGIEIVINSNSDTKHVLYN</sequence>
<dbReference type="AlphaFoldDB" id="W1Y4S1"/>
<feature type="non-terminal residue" evidence="1">
    <location>
        <position position="1"/>
    </location>
</feature>
<gene>
    <name evidence="1" type="ORF">Q604_UNBC08227G0001</name>
</gene>
<organism evidence="1">
    <name type="scientific">human gut metagenome</name>
    <dbReference type="NCBI Taxonomy" id="408170"/>
    <lineage>
        <taxon>unclassified sequences</taxon>
        <taxon>metagenomes</taxon>
        <taxon>organismal metagenomes</taxon>
    </lineage>
</organism>
<name>W1Y4S1_9ZZZZ</name>
<reference evidence="1" key="1">
    <citation type="submission" date="2013-12" db="EMBL/GenBank/DDBJ databases">
        <title>A Varibaculum cambriense genome reconstructed from a premature infant gut community with otherwise low bacterial novelty that shifts toward anaerobic metabolism during the third week of life.</title>
        <authorList>
            <person name="Brown C.T."/>
            <person name="Sharon I."/>
            <person name="Thomas B.C."/>
            <person name="Castelle C.J."/>
            <person name="Morowitz M.J."/>
            <person name="Banfield J.F."/>
        </authorList>
    </citation>
    <scope>NUCLEOTIDE SEQUENCE</scope>
</reference>
<protein>
    <submittedName>
        <fullName evidence="1">Uncharacterized protein</fullName>
    </submittedName>
</protein>